<dbReference type="Proteomes" id="UP001304813">
    <property type="component" value="Segment"/>
</dbReference>
<dbReference type="EMBL" id="LC779065">
    <property type="protein sequence ID" value="BES79820.1"/>
    <property type="molecule type" value="Genomic_DNA"/>
</dbReference>
<dbReference type="Gene3D" id="2.60.200.60">
    <property type="match status" value="1"/>
</dbReference>
<proteinExistence type="predicted"/>
<name>A0AA86JHL5_9CAUD</name>
<dbReference type="InterPro" id="IPR008727">
    <property type="entry name" value="PAAR_motif"/>
</dbReference>
<sequence>MPGVVRLGDTCSGHGAFPSRAVDQGSPNVNINGKPAVRVGDHWVTHCDPKPSCHDSVGALGSPTVFVNGKPLMRVGDAIACGSTAATGSSDVNAN</sequence>
<organism evidence="1 2">
    <name type="scientific">Yersinia phage vB_Yru_GN1</name>
    <dbReference type="NCBI Taxonomy" id="3074381"/>
    <lineage>
        <taxon>Viruses</taxon>
        <taxon>Duplodnaviria</taxon>
        <taxon>Heunggongvirae</taxon>
        <taxon>Uroviricota</taxon>
        <taxon>Caudoviricetes</taxon>
        <taxon>Caudoviricetes incertae sedis</taxon>
        <taxon>Sepahanvirus</taxon>
        <taxon>Sepahanvirus vB-Yru-GN1</taxon>
    </lineage>
</organism>
<reference evidence="1 2" key="1">
    <citation type="submission" date="2023-09" db="EMBL/GenBank/DDBJ databases">
        <title>Analysis of phage genome (vB_Yru_GN1) of the bacterium (Yersinia ruckeri).</title>
        <authorList>
            <person name="Ganjoor M.S."/>
            <person name="Bouzari M."/>
            <person name="Soleimani-Delfan A."/>
        </authorList>
    </citation>
    <scope>NUCLEOTIDE SEQUENCE [LARGE SCALE GENOMIC DNA]</scope>
    <source>
        <strain evidence="2">vB_Yru_GN1</strain>
    </source>
</reference>
<dbReference type="Pfam" id="PF05488">
    <property type="entry name" value="PAAR_motif"/>
    <property type="match status" value="1"/>
</dbReference>
<dbReference type="CDD" id="cd14737">
    <property type="entry name" value="PAAR_1"/>
    <property type="match status" value="1"/>
</dbReference>
<accession>A0AA86JHL5</accession>
<keyword evidence="2" id="KW-1185">Reference proteome</keyword>
<evidence type="ECO:0000313" key="1">
    <source>
        <dbReference type="EMBL" id="BES79820.1"/>
    </source>
</evidence>
<protein>
    <submittedName>
        <fullName evidence="1">PAAR domain containing protein</fullName>
    </submittedName>
</protein>
<evidence type="ECO:0000313" key="2">
    <source>
        <dbReference type="Proteomes" id="UP001304813"/>
    </source>
</evidence>